<dbReference type="RefSeq" id="WP_179171576.1">
    <property type="nucleotide sequence ID" value="NZ_CP058532.1"/>
</dbReference>
<name>A0A7D5KQ09_9EURY</name>
<dbReference type="GeneID" id="56031280"/>
<proteinExistence type="predicted"/>
<geneLocation type="plasmid" evidence="2 3">
    <name>unnamed3</name>
</geneLocation>
<sequence>MSYDFIDDNARPDNYTYGHEVHDPSWWGLGTHREDDGTDWDAVLEDVEDVVADVPGMNNLLNEAERIADSYRDFGFECPVCGLRHGHSSDKHDVRDFFAVTEEFVDKMHKSPYCHCGVHELARLLNYFRSIEIQVFEDQDEDGFDIDSRKRQVKSAAGSAPIPDRVRNELDDQLGPA</sequence>
<accession>A0A7D5KQ09</accession>
<feature type="region of interest" description="Disordered" evidence="1">
    <location>
        <begin position="155"/>
        <end position="177"/>
    </location>
</feature>
<reference evidence="2 3" key="1">
    <citation type="submission" date="2020-07" db="EMBL/GenBank/DDBJ databases">
        <title>Gai3-2, isolated from salt lake.</title>
        <authorList>
            <person name="Cui H."/>
            <person name="Shi X."/>
        </authorList>
    </citation>
    <scope>NUCLEOTIDE SEQUENCE [LARGE SCALE GENOMIC DNA]</scope>
    <source>
        <strain evidence="2 3">Gai3-2</strain>
        <plasmid evidence="2 3">unnamed3</plasmid>
    </source>
</reference>
<keyword evidence="3" id="KW-1185">Reference proteome</keyword>
<evidence type="ECO:0000313" key="2">
    <source>
        <dbReference type="EMBL" id="QLG30002.1"/>
    </source>
</evidence>
<evidence type="ECO:0000256" key="1">
    <source>
        <dbReference type="SAM" id="MobiDB-lite"/>
    </source>
</evidence>
<dbReference type="Proteomes" id="UP000509750">
    <property type="component" value="Plasmid unnamed3"/>
</dbReference>
<evidence type="ECO:0000313" key="3">
    <source>
        <dbReference type="Proteomes" id="UP000509750"/>
    </source>
</evidence>
<dbReference type="AlphaFoldDB" id="A0A7D5KQ09"/>
<protein>
    <submittedName>
        <fullName evidence="2">Uncharacterized protein</fullName>
    </submittedName>
</protein>
<gene>
    <name evidence="2" type="ORF">HUG10_20565</name>
</gene>
<keyword evidence="2" id="KW-0614">Plasmid</keyword>
<organism evidence="2 3">
    <name type="scientific">Halorarum halophilum</name>
    <dbReference type="NCBI Taxonomy" id="2743090"/>
    <lineage>
        <taxon>Archaea</taxon>
        <taxon>Methanobacteriati</taxon>
        <taxon>Methanobacteriota</taxon>
        <taxon>Stenosarchaea group</taxon>
        <taxon>Halobacteria</taxon>
        <taxon>Halobacteriales</taxon>
        <taxon>Haloferacaceae</taxon>
        <taxon>Halorarum</taxon>
    </lineage>
</organism>
<dbReference type="KEGG" id="halg:HUG10_20565"/>
<dbReference type="EMBL" id="CP058532">
    <property type="protein sequence ID" value="QLG30002.1"/>
    <property type="molecule type" value="Genomic_DNA"/>
</dbReference>